<comment type="caution">
    <text evidence="1">The sequence shown here is derived from an EMBL/GenBank/DDBJ whole genome shotgun (WGS) entry which is preliminary data.</text>
</comment>
<sequence>MTAGPPAGLRCALADPKESTEPLLLFWLSGPATQPAGLDNNSGGVKDAFEKNLLFSKEVAGWLGDIRCEQRTTLARRRGWRRGEERRAP</sequence>
<evidence type="ECO:0000313" key="2">
    <source>
        <dbReference type="Proteomes" id="UP000314294"/>
    </source>
</evidence>
<protein>
    <submittedName>
        <fullName evidence="1">Uncharacterized protein</fullName>
    </submittedName>
</protein>
<proteinExistence type="predicted"/>
<keyword evidence="2" id="KW-1185">Reference proteome</keyword>
<dbReference type="EMBL" id="SRLO01000211">
    <property type="protein sequence ID" value="TNN67042.1"/>
    <property type="molecule type" value="Genomic_DNA"/>
</dbReference>
<reference evidence="1 2" key="1">
    <citation type="submission" date="2019-03" db="EMBL/GenBank/DDBJ databases">
        <title>First draft genome of Liparis tanakae, snailfish: a comprehensive survey of snailfish specific genes.</title>
        <authorList>
            <person name="Kim W."/>
            <person name="Song I."/>
            <person name="Jeong J.-H."/>
            <person name="Kim D."/>
            <person name="Kim S."/>
            <person name="Ryu S."/>
            <person name="Song J.Y."/>
            <person name="Lee S.K."/>
        </authorList>
    </citation>
    <scope>NUCLEOTIDE SEQUENCE [LARGE SCALE GENOMIC DNA]</scope>
    <source>
        <tissue evidence="1">Muscle</tissue>
    </source>
</reference>
<name>A0A4Z2HQI5_9TELE</name>
<organism evidence="1 2">
    <name type="scientific">Liparis tanakae</name>
    <name type="common">Tanaka's snailfish</name>
    <dbReference type="NCBI Taxonomy" id="230148"/>
    <lineage>
        <taxon>Eukaryota</taxon>
        <taxon>Metazoa</taxon>
        <taxon>Chordata</taxon>
        <taxon>Craniata</taxon>
        <taxon>Vertebrata</taxon>
        <taxon>Euteleostomi</taxon>
        <taxon>Actinopterygii</taxon>
        <taxon>Neopterygii</taxon>
        <taxon>Teleostei</taxon>
        <taxon>Neoteleostei</taxon>
        <taxon>Acanthomorphata</taxon>
        <taxon>Eupercaria</taxon>
        <taxon>Perciformes</taxon>
        <taxon>Cottioidei</taxon>
        <taxon>Cottales</taxon>
        <taxon>Liparidae</taxon>
        <taxon>Liparis</taxon>
    </lineage>
</organism>
<dbReference type="Proteomes" id="UP000314294">
    <property type="component" value="Unassembled WGS sequence"/>
</dbReference>
<evidence type="ECO:0000313" key="1">
    <source>
        <dbReference type="EMBL" id="TNN67042.1"/>
    </source>
</evidence>
<gene>
    <name evidence="1" type="ORF">EYF80_022815</name>
</gene>
<dbReference type="AlphaFoldDB" id="A0A4Z2HQI5"/>
<accession>A0A4Z2HQI5</accession>